<reference evidence="1 2" key="1">
    <citation type="submission" date="2020-07" db="EMBL/GenBank/DDBJ databases">
        <title>The yeast mating-type switching endonuclease HO is a domesticated member of an unorthodox homing genetic element family.</title>
        <authorList>
            <person name="Coughlan A.Y."/>
            <person name="Lombardi L."/>
            <person name="Braun-Galleani S."/>
            <person name="Martos A.R."/>
            <person name="Galeote V."/>
            <person name="Bigey F."/>
            <person name="Dequin S."/>
            <person name="Byrne K.P."/>
            <person name="Wolfe K.H."/>
        </authorList>
    </citation>
    <scope>NUCLEOTIDE SEQUENCE [LARGE SCALE GENOMIC DNA]</scope>
    <source>
        <strain evidence="1 2">NRRL Y-6702</strain>
    </source>
</reference>
<organism evidence="1 2">
    <name type="scientific">Zygotorulaspora mrakii</name>
    <name type="common">Zygosaccharomyces mrakii</name>
    <dbReference type="NCBI Taxonomy" id="42260"/>
    <lineage>
        <taxon>Eukaryota</taxon>
        <taxon>Fungi</taxon>
        <taxon>Dikarya</taxon>
        <taxon>Ascomycota</taxon>
        <taxon>Saccharomycotina</taxon>
        <taxon>Saccharomycetes</taxon>
        <taxon>Saccharomycetales</taxon>
        <taxon>Saccharomycetaceae</taxon>
        <taxon>Zygotorulaspora</taxon>
    </lineage>
</organism>
<dbReference type="Proteomes" id="UP000509704">
    <property type="component" value="Chromosome 3"/>
</dbReference>
<sequence>MRAVRSRTVRTTLSGTTTVRCVLSGACCPKQSRSCWAAAPTGQHQLIRYNTDSAHCKSDPQPPGVPPENVRFQCPDLERSVHACPSSTPHSDKWKKRNGRKNLLRVIKCASLIGQWPSISSYKRTGENIGESNTHTPQHQEHRNITNCSFYSFGPSCCPSFCPAIHSEIKPLLWQGLRGNLGTALKNASKFQETEKRYCPMR</sequence>
<gene>
    <name evidence="1" type="ORF">HG535_0C05840</name>
</gene>
<evidence type="ECO:0000313" key="1">
    <source>
        <dbReference type="EMBL" id="QLG72230.1"/>
    </source>
</evidence>
<dbReference type="AlphaFoldDB" id="A0A7H9B0S7"/>
<name>A0A7H9B0S7_ZYGMR</name>
<protein>
    <submittedName>
        <fullName evidence="1">Uncharacterized protein</fullName>
    </submittedName>
</protein>
<proteinExistence type="predicted"/>
<evidence type="ECO:0000313" key="2">
    <source>
        <dbReference type="Proteomes" id="UP000509704"/>
    </source>
</evidence>
<accession>A0A7H9B0S7</accession>
<keyword evidence="2" id="KW-1185">Reference proteome</keyword>
<dbReference type="KEGG" id="zmk:HG535_0C05840"/>
<dbReference type="EMBL" id="CP058606">
    <property type="protein sequence ID" value="QLG72230.1"/>
    <property type="molecule type" value="Genomic_DNA"/>
</dbReference>
<dbReference type="GeneID" id="59235928"/>
<dbReference type="RefSeq" id="XP_037143958.1">
    <property type="nucleotide sequence ID" value="XM_037288063.1"/>
</dbReference>